<organism evidence="2 3">
    <name type="scientific">Amycolatopsis thailandensis</name>
    <dbReference type="NCBI Taxonomy" id="589330"/>
    <lineage>
        <taxon>Bacteria</taxon>
        <taxon>Bacillati</taxon>
        <taxon>Actinomycetota</taxon>
        <taxon>Actinomycetes</taxon>
        <taxon>Pseudonocardiales</taxon>
        <taxon>Pseudonocardiaceae</taxon>
        <taxon>Amycolatopsis</taxon>
    </lineage>
</organism>
<sequence length="661" mass="68084">MDLGGPDTRTWVWEQALNIFALAPDFPIVPSREDAIRTTWLTWGTPKHIRGPSNKVPGNLIHAEIMTAYTSYYAVADATEELNTWSTTFFANGDKIVDSLRDDSNTVARQSDFVRASNALSGTAAWLTAQVTPLESWRDKTGHRGDAFQGTGAGAFWTLLDGFAHSCRDLVAQMSRERTSWDGLRDAGDLLKHAAGMFVDGRARWQGGESFTYDTGLGFAVTGTGKQLSTPTGVVQAIWQAPALAADIGSHKADSYFADNVGDNTPASKILGGRFSETGPREKLETAAKKVWRDHLGVADSWGASAVGLLDANYRVAMRYLPELRTPVVLDFSGGNGAGGPGTGDGGTGGGGDGAGPGGGDGSTGDDGTNHTGTSSVPPPPPPIVRTGTNGSGGAVPPPITRVGGGSDTSLKVPSGSHVGGDGTVIGPDGKPVLGPDGRPIIVPPGSRVNGNGEIVGPRGTGNLDQKDRLRKAYPDKVTSGAGGESAMERYLKSLRRTPPAQLPPLRAPDTLPMTMSKFDPQSNFHSGPGSLGAGRVGVAPDASSSLTPPGGKPSASTGPPTLGGPKGTGTGNGVPFHPPSVGGGAGAGGGSKERDRSTWLAEDEETWGTDPTVAPGVLGRRERRTRRSGGTRSSANPSRDFTFGFGQGDSTTGRAGTSSG</sequence>
<comment type="caution">
    <text evidence="2">The sequence shown here is derived from an EMBL/GenBank/DDBJ whole genome shotgun (WGS) entry which is preliminary data.</text>
</comment>
<keyword evidence="3" id="KW-1185">Reference proteome</keyword>
<reference evidence="2 3" key="1">
    <citation type="submission" date="2017-07" db="EMBL/GenBank/DDBJ databases">
        <title>Amycolatopsis thailandensis Genome sequencing and assembly.</title>
        <authorList>
            <person name="Kaur N."/>
            <person name="Mayilraj S."/>
        </authorList>
    </citation>
    <scope>NUCLEOTIDE SEQUENCE [LARGE SCALE GENOMIC DNA]</scope>
    <source>
        <strain evidence="2 3">JCM 16380</strain>
    </source>
</reference>
<dbReference type="Proteomes" id="UP000215223">
    <property type="component" value="Unassembled WGS sequence"/>
</dbReference>
<dbReference type="AlphaFoldDB" id="A0A229RP91"/>
<feature type="compositionally biased region" description="Gly residues" evidence="1">
    <location>
        <begin position="582"/>
        <end position="591"/>
    </location>
</feature>
<gene>
    <name evidence="2" type="ORF">CFP71_32420</name>
</gene>
<dbReference type="OrthoDB" id="3686767at2"/>
<evidence type="ECO:0000313" key="3">
    <source>
        <dbReference type="Proteomes" id="UP000215223"/>
    </source>
</evidence>
<feature type="compositionally biased region" description="Gly residues" evidence="1">
    <location>
        <begin position="335"/>
        <end position="365"/>
    </location>
</feature>
<feature type="compositionally biased region" description="Basic and acidic residues" evidence="1">
    <location>
        <begin position="465"/>
        <end position="475"/>
    </location>
</feature>
<dbReference type="EMBL" id="NMQT01000123">
    <property type="protein sequence ID" value="OXM48473.1"/>
    <property type="molecule type" value="Genomic_DNA"/>
</dbReference>
<protein>
    <submittedName>
        <fullName evidence="2">Uncharacterized protein</fullName>
    </submittedName>
</protein>
<dbReference type="RefSeq" id="WP_093937755.1">
    <property type="nucleotide sequence ID" value="NZ_NMQT01000123.1"/>
</dbReference>
<name>A0A229RP91_9PSEU</name>
<proteinExistence type="predicted"/>
<evidence type="ECO:0000313" key="2">
    <source>
        <dbReference type="EMBL" id="OXM48473.1"/>
    </source>
</evidence>
<feature type="region of interest" description="Disordered" evidence="1">
    <location>
        <begin position="335"/>
        <end position="661"/>
    </location>
</feature>
<accession>A0A229RP91</accession>
<feature type="compositionally biased region" description="Polar residues" evidence="1">
    <location>
        <begin position="649"/>
        <end position="661"/>
    </location>
</feature>
<evidence type="ECO:0000256" key="1">
    <source>
        <dbReference type="SAM" id="MobiDB-lite"/>
    </source>
</evidence>